<dbReference type="PANTHER" id="PTHR48098">
    <property type="entry name" value="ENTEROCHELIN ESTERASE-RELATED"/>
    <property type="match status" value="1"/>
</dbReference>
<keyword evidence="1" id="KW-0472">Membrane</keyword>
<name>A0ABN2U502_9MICO</name>
<dbReference type="EMBL" id="BAAANB010000015">
    <property type="protein sequence ID" value="GAA2028835.1"/>
    <property type="molecule type" value="Genomic_DNA"/>
</dbReference>
<evidence type="ECO:0000313" key="3">
    <source>
        <dbReference type="Proteomes" id="UP001501285"/>
    </source>
</evidence>
<dbReference type="Pfam" id="PF00756">
    <property type="entry name" value="Esterase"/>
    <property type="match status" value="1"/>
</dbReference>
<feature type="transmembrane region" description="Helical" evidence="1">
    <location>
        <begin position="17"/>
        <end position="37"/>
    </location>
</feature>
<accession>A0ABN2U502</accession>
<dbReference type="InterPro" id="IPR050583">
    <property type="entry name" value="Mycobacterial_A85_antigen"/>
</dbReference>
<dbReference type="SUPFAM" id="SSF53474">
    <property type="entry name" value="alpha/beta-Hydrolases"/>
    <property type="match status" value="1"/>
</dbReference>
<dbReference type="InterPro" id="IPR029058">
    <property type="entry name" value="AB_hydrolase_fold"/>
</dbReference>
<proteinExistence type="predicted"/>
<dbReference type="InterPro" id="IPR000801">
    <property type="entry name" value="Esterase-like"/>
</dbReference>
<evidence type="ECO:0008006" key="4">
    <source>
        <dbReference type="Google" id="ProtNLM"/>
    </source>
</evidence>
<keyword evidence="1" id="KW-1133">Transmembrane helix</keyword>
<evidence type="ECO:0000313" key="2">
    <source>
        <dbReference type="EMBL" id="GAA2028835.1"/>
    </source>
</evidence>
<evidence type="ECO:0000256" key="1">
    <source>
        <dbReference type="SAM" id="Phobius"/>
    </source>
</evidence>
<dbReference type="PANTHER" id="PTHR48098:SF1">
    <property type="entry name" value="DIACYLGLYCEROL ACYLTRANSFERASE_MYCOLYLTRANSFERASE AG85A"/>
    <property type="match status" value="1"/>
</dbReference>
<dbReference type="Gene3D" id="3.40.50.1820">
    <property type="entry name" value="alpha/beta hydrolase"/>
    <property type="match status" value="1"/>
</dbReference>
<gene>
    <name evidence="2" type="ORF">GCM10009740_18090</name>
</gene>
<feature type="transmembrane region" description="Helical" evidence="1">
    <location>
        <begin position="49"/>
        <end position="69"/>
    </location>
</feature>
<keyword evidence="1" id="KW-0812">Transmembrane</keyword>
<sequence>MASGPIEVELMGLTDSALPFVLGALALVVFVLVAIGWPSPGRRPLRITVRAVQALLLNALVLVLAGVLVNDQYLFFVSWSDLLGSGSEHAGPAVTVGDAKAGGLVHLAGGLRAPAAATLPPLPSPGQRDQTYTVTGPVSGLTGQIVVLLPKGYDPSGSQTYPVIESLAGYPGQPRSNFHGFALDTTFQDLVDRHTIRAPIIVMPQINTPPYLDTECVNGPRRSGLQTETWLARDVPDWAAKHFHVALQRTSWAVMGFSYGGWCAAMLAMHHPSTFGAAMSLMGYFRPEFGPAYDPLTQGIGNYDLAHLARTSPPPVSLWLMASKADPQAYPQLVAFLRSVRSPMAATSVVLRTGGHRMDTIPPVLPEMLTWLRGALPGFAP</sequence>
<keyword evidence="3" id="KW-1185">Reference proteome</keyword>
<reference evidence="2 3" key="1">
    <citation type="journal article" date="2019" name="Int. J. Syst. Evol. Microbiol.">
        <title>The Global Catalogue of Microorganisms (GCM) 10K type strain sequencing project: providing services to taxonomists for standard genome sequencing and annotation.</title>
        <authorList>
            <consortium name="The Broad Institute Genomics Platform"/>
            <consortium name="The Broad Institute Genome Sequencing Center for Infectious Disease"/>
            <person name="Wu L."/>
            <person name="Ma J."/>
        </authorList>
    </citation>
    <scope>NUCLEOTIDE SEQUENCE [LARGE SCALE GENOMIC DNA]</scope>
    <source>
        <strain evidence="2 3">JCM 14283</strain>
    </source>
</reference>
<dbReference type="Proteomes" id="UP001501285">
    <property type="component" value="Unassembled WGS sequence"/>
</dbReference>
<comment type="caution">
    <text evidence="2">The sequence shown here is derived from an EMBL/GenBank/DDBJ whole genome shotgun (WGS) entry which is preliminary data.</text>
</comment>
<organism evidence="2 3">
    <name type="scientific">Terrabacter terrae</name>
    <dbReference type="NCBI Taxonomy" id="318434"/>
    <lineage>
        <taxon>Bacteria</taxon>
        <taxon>Bacillati</taxon>
        <taxon>Actinomycetota</taxon>
        <taxon>Actinomycetes</taxon>
        <taxon>Micrococcales</taxon>
        <taxon>Intrasporangiaceae</taxon>
        <taxon>Terrabacter</taxon>
    </lineage>
</organism>
<protein>
    <recommendedName>
        <fullName evidence="4">Esterase</fullName>
    </recommendedName>
</protein>